<dbReference type="SMART" id="SM00420">
    <property type="entry name" value="HTH_DEOR"/>
    <property type="match status" value="1"/>
</dbReference>
<keyword evidence="5" id="KW-1185">Reference proteome</keyword>
<dbReference type="PANTHER" id="PTHR34580">
    <property type="match status" value="1"/>
</dbReference>
<dbReference type="InterPro" id="IPR036390">
    <property type="entry name" value="WH_DNA-bd_sf"/>
</dbReference>
<dbReference type="GO" id="GO:0003677">
    <property type="term" value="F:DNA binding"/>
    <property type="evidence" value="ECO:0007669"/>
    <property type="project" value="UniProtKB-KW"/>
</dbReference>
<keyword evidence="2" id="KW-0804">Transcription</keyword>
<dbReference type="Pfam" id="PF25583">
    <property type="entry name" value="WCX"/>
    <property type="match status" value="1"/>
</dbReference>
<dbReference type="AlphaFoldDB" id="A0A7W5FN25"/>
<keyword evidence="4" id="KW-0238">DNA-binding</keyword>
<dbReference type="Pfam" id="PF13280">
    <property type="entry name" value="WYL"/>
    <property type="match status" value="1"/>
</dbReference>
<dbReference type="PANTHER" id="PTHR34580:SF1">
    <property type="entry name" value="PROTEIN PAFC"/>
    <property type="match status" value="1"/>
</dbReference>
<organism evidence="4 5">
    <name type="scientific">Paenibacillus phyllosphaerae</name>
    <dbReference type="NCBI Taxonomy" id="274593"/>
    <lineage>
        <taxon>Bacteria</taxon>
        <taxon>Bacillati</taxon>
        <taxon>Bacillota</taxon>
        <taxon>Bacilli</taxon>
        <taxon>Bacillales</taxon>
        <taxon>Paenibacillaceae</taxon>
        <taxon>Paenibacillus</taxon>
    </lineage>
</organism>
<dbReference type="RefSeq" id="WP_343060522.1">
    <property type="nucleotide sequence ID" value="NZ_JACHXK010000005.1"/>
</dbReference>
<sequence length="318" mass="36440">MKLDRLLAITMLLLNRRRVSAKELSERFEVSLRTVYRDLETINQAGIPVVSYAGASGGYEIMDQYRLDRQFLTMEELQSIIIALRGIRSSLEEQDVAVLLDKVGALVARSEHSDVNRMSEQLIIDINPWHGGQADKELLGIVREAIRTNRVVQFAYTSRHGEDSLRECEPMGVVLKGYAWYLYGYCLLRGDYRTFRLSRIERLQVLERSFERRAGVPQPLSYCQIGEAMQSEHPLVTLVLRFQPRVKARVMDYFEPGQIQAEPEGTLLVTTTQPDEPWLYSMLLGYATDVTVVEPKEVAHALAAKAREIVRMYERTLP</sequence>
<accession>A0A7W5FN25</accession>
<dbReference type="InterPro" id="IPR051534">
    <property type="entry name" value="CBASS_pafABC_assoc_protein"/>
</dbReference>
<dbReference type="InterPro" id="IPR026881">
    <property type="entry name" value="WYL_dom"/>
</dbReference>
<evidence type="ECO:0000313" key="4">
    <source>
        <dbReference type="EMBL" id="MBB3110609.1"/>
    </source>
</evidence>
<proteinExistence type="predicted"/>
<name>A0A7W5FN25_9BACL</name>
<dbReference type="EMBL" id="JACHXK010000005">
    <property type="protein sequence ID" value="MBB3110609.1"/>
    <property type="molecule type" value="Genomic_DNA"/>
</dbReference>
<dbReference type="PROSITE" id="PS51000">
    <property type="entry name" value="HTH_DEOR_2"/>
    <property type="match status" value="1"/>
</dbReference>
<evidence type="ECO:0000259" key="3">
    <source>
        <dbReference type="PROSITE" id="PS51000"/>
    </source>
</evidence>
<reference evidence="4 5" key="1">
    <citation type="submission" date="2020-08" db="EMBL/GenBank/DDBJ databases">
        <title>Genomic Encyclopedia of Type Strains, Phase III (KMG-III): the genomes of soil and plant-associated and newly described type strains.</title>
        <authorList>
            <person name="Whitman W."/>
        </authorList>
    </citation>
    <scope>NUCLEOTIDE SEQUENCE [LARGE SCALE GENOMIC DNA]</scope>
    <source>
        <strain evidence="4 5">CECT 5862</strain>
    </source>
</reference>
<feature type="domain" description="HTH deoR-type" evidence="3">
    <location>
        <begin position="2"/>
        <end position="57"/>
    </location>
</feature>
<keyword evidence="1" id="KW-0805">Transcription regulation</keyword>
<evidence type="ECO:0000256" key="1">
    <source>
        <dbReference type="ARBA" id="ARBA00023015"/>
    </source>
</evidence>
<evidence type="ECO:0000256" key="2">
    <source>
        <dbReference type="ARBA" id="ARBA00023163"/>
    </source>
</evidence>
<dbReference type="Pfam" id="PF08279">
    <property type="entry name" value="HTH_11"/>
    <property type="match status" value="1"/>
</dbReference>
<comment type="caution">
    <text evidence="4">The sequence shown here is derived from an EMBL/GenBank/DDBJ whole genome shotgun (WGS) entry which is preliminary data.</text>
</comment>
<dbReference type="InterPro" id="IPR057727">
    <property type="entry name" value="WCX_dom"/>
</dbReference>
<protein>
    <submittedName>
        <fullName evidence="4">Putative DNA-binding transcriptional regulator YafY</fullName>
    </submittedName>
</protein>
<dbReference type="InterPro" id="IPR036388">
    <property type="entry name" value="WH-like_DNA-bd_sf"/>
</dbReference>
<dbReference type="InterPro" id="IPR028349">
    <property type="entry name" value="PafC-like"/>
</dbReference>
<dbReference type="PIRSF" id="PIRSF016838">
    <property type="entry name" value="PafC"/>
    <property type="match status" value="1"/>
</dbReference>
<gene>
    <name evidence="4" type="ORF">FHS18_002676</name>
</gene>
<dbReference type="InterPro" id="IPR001034">
    <property type="entry name" value="DeoR_HTH"/>
</dbReference>
<dbReference type="InterPro" id="IPR013196">
    <property type="entry name" value="HTH_11"/>
</dbReference>
<evidence type="ECO:0000313" key="5">
    <source>
        <dbReference type="Proteomes" id="UP000570361"/>
    </source>
</evidence>
<dbReference type="Gene3D" id="1.10.10.10">
    <property type="entry name" value="Winged helix-like DNA-binding domain superfamily/Winged helix DNA-binding domain"/>
    <property type="match status" value="1"/>
</dbReference>
<dbReference type="SUPFAM" id="SSF46785">
    <property type="entry name" value="Winged helix' DNA-binding domain"/>
    <property type="match status" value="1"/>
</dbReference>
<dbReference type="GO" id="GO:0003700">
    <property type="term" value="F:DNA-binding transcription factor activity"/>
    <property type="evidence" value="ECO:0007669"/>
    <property type="project" value="InterPro"/>
</dbReference>
<dbReference type="Proteomes" id="UP000570361">
    <property type="component" value="Unassembled WGS sequence"/>
</dbReference>
<dbReference type="PROSITE" id="PS52050">
    <property type="entry name" value="WYL"/>
    <property type="match status" value="1"/>
</dbReference>